<accession>A0AAW2YPV0</accession>
<dbReference type="Proteomes" id="UP001431209">
    <property type="component" value="Unassembled WGS sequence"/>
</dbReference>
<dbReference type="InterPro" id="IPR036915">
    <property type="entry name" value="Cyclin-like_sf"/>
</dbReference>
<feature type="compositionally biased region" description="Polar residues" evidence="5">
    <location>
        <begin position="14"/>
        <end position="24"/>
    </location>
</feature>
<feature type="domain" description="Cyclin C-terminal" evidence="7">
    <location>
        <begin position="262"/>
        <end position="385"/>
    </location>
</feature>
<evidence type="ECO:0000313" key="9">
    <source>
        <dbReference type="Proteomes" id="UP001431209"/>
    </source>
</evidence>
<name>A0AAW2YPV0_9EUKA</name>
<dbReference type="InterPro" id="IPR013763">
    <property type="entry name" value="Cyclin-like_dom"/>
</dbReference>
<evidence type="ECO:0008006" key="10">
    <source>
        <dbReference type="Google" id="ProtNLM"/>
    </source>
</evidence>
<dbReference type="PANTHER" id="PTHR10177">
    <property type="entry name" value="CYCLINS"/>
    <property type="match status" value="1"/>
</dbReference>
<dbReference type="GO" id="GO:0051301">
    <property type="term" value="P:cell division"/>
    <property type="evidence" value="ECO:0007669"/>
    <property type="project" value="UniProtKB-KW"/>
</dbReference>
<evidence type="ECO:0000259" key="6">
    <source>
        <dbReference type="SMART" id="SM00385"/>
    </source>
</evidence>
<dbReference type="CDD" id="cd20507">
    <property type="entry name" value="CYCLIN_CCNB1-like_rpt1"/>
    <property type="match status" value="1"/>
</dbReference>
<keyword evidence="9" id="KW-1185">Reference proteome</keyword>
<dbReference type="FunFam" id="1.10.472.10:FF:000001">
    <property type="entry name" value="G2/mitotic-specific cyclin"/>
    <property type="match status" value="1"/>
</dbReference>
<dbReference type="SMART" id="SM00385">
    <property type="entry name" value="CYCLIN"/>
    <property type="match status" value="2"/>
</dbReference>
<sequence length="392" mass="45034">MHSHAFYQDENAAPTMNSKALPSRNLNGGVVKQTQATFSSIRAPLSNISNVQYTLHAHQAVAKQVQTQQRSLPAPVCTNLTTEQKPTFFQTPNAPTFDLDWSQMEQKNSSMLKSPGIDRLYEDDPQHVSSYCEDIMDHFKQIESRYLPDANYMERQQDISPFMRAILIDWLVDVHLKLRFQPETLYLAVNIVDRFLDVKQVSRDKLQLCGVTAMLIAAKYEEVFAHEINEYVRLSADSCSKDQIIRMERVMLSHLNFNVTVATVFPFLRRYLKCGQCNTRTQFMANYLCELVQQEIEMLQFQPSVLACAAIYIGNKIESALNNTPSIGWTYDLEYYSGYVVEDIQECVNFMVKVAKETSERVKNIAVRQKYCSETRKQVAKYVARAVASMNF</sequence>
<dbReference type="GO" id="GO:0016538">
    <property type="term" value="F:cyclin-dependent protein serine/threonine kinase regulator activity"/>
    <property type="evidence" value="ECO:0007669"/>
    <property type="project" value="InterPro"/>
</dbReference>
<evidence type="ECO:0000256" key="5">
    <source>
        <dbReference type="SAM" id="MobiDB-lite"/>
    </source>
</evidence>
<evidence type="ECO:0000256" key="4">
    <source>
        <dbReference type="RuleBase" id="RU000383"/>
    </source>
</evidence>
<organism evidence="8 9">
    <name type="scientific">Acrasis kona</name>
    <dbReference type="NCBI Taxonomy" id="1008807"/>
    <lineage>
        <taxon>Eukaryota</taxon>
        <taxon>Discoba</taxon>
        <taxon>Heterolobosea</taxon>
        <taxon>Tetramitia</taxon>
        <taxon>Eutetramitia</taxon>
        <taxon>Acrasidae</taxon>
        <taxon>Acrasis</taxon>
    </lineage>
</organism>
<dbReference type="CDD" id="cd20537">
    <property type="entry name" value="CYCLIN_CCNO-like_rpt2"/>
    <property type="match status" value="1"/>
</dbReference>
<evidence type="ECO:0000256" key="1">
    <source>
        <dbReference type="ARBA" id="ARBA00022618"/>
    </source>
</evidence>
<comment type="similarity">
    <text evidence="4">Belongs to the cyclin family.</text>
</comment>
<dbReference type="EMBL" id="JAOPGA020000512">
    <property type="protein sequence ID" value="KAL0479217.1"/>
    <property type="molecule type" value="Genomic_DNA"/>
</dbReference>
<dbReference type="InterPro" id="IPR039361">
    <property type="entry name" value="Cyclin"/>
</dbReference>
<keyword evidence="2 4" id="KW-0195">Cyclin</keyword>
<feature type="domain" description="Cyclin-like" evidence="6">
    <location>
        <begin position="266"/>
        <end position="353"/>
    </location>
</feature>
<gene>
    <name evidence="8" type="ORF">AKO1_008041</name>
</gene>
<dbReference type="GO" id="GO:0044772">
    <property type="term" value="P:mitotic cell cycle phase transition"/>
    <property type="evidence" value="ECO:0007669"/>
    <property type="project" value="InterPro"/>
</dbReference>
<feature type="region of interest" description="Disordered" evidence="5">
    <location>
        <begin position="1"/>
        <end position="24"/>
    </location>
</feature>
<dbReference type="InterPro" id="IPR006671">
    <property type="entry name" value="Cyclin_N"/>
</dbReference>
<dbReference type="Gene3D" id="1.10.472.10">
    <property type="entry name" value="Cyclin-like"/>
    <property type="match status" value="2"/>
</dbReference>
<reference evidence="8 9" key="1">
    <citation type="submission" date="2024-03" db="EMBL/GenBank/DDBJ databases">
        <title>The Acrasis kona genome and developmental transcriptomes reveal deep origins of eukaryotic multicellular pathways.</title>
        <authorList>
            <person name="Sheikh S."/>
            <person name="Fu C.-J."/>
            <person name="Brown M.W."/>
            <person name="Baldauf S.L."/>
        </authorList>
    </citation>
    <scope>NUCLEOTIDE SEQUENCE [LARGE SCALE GENOMIC DNA]</scope>
    <source>
        <strain evidence="8 9">ATCC MYA-3509</strain>
    </source>
</reference>
<proteinExistence type="inferred from homology"/>
<dbReference type="InterPro" id="IPR004367">
    <property type="entry name" value="Cyclin_C-dom"/>
</dbReference>
<evidence type="ECO:0000313" key="8">
    <source>
        <dbReference type="EMBL" id="KAL0479217.1"/>
    </source>
</evidence>
<evidence type="ECO:0000256" key="3">
    <source>
        <dbReference type="ARBA" id="ARBA00023306"/>
    </source>
</evidence>
<protein>
    <recommendedName>
        <fullName evidence="10">Cyclin N-terminal domain-containing protein</fullName>
    </recommendedName>
</protein>
<evidence type="ECO:0000259" key="7">
    <source>
        <dbReference type="SMART" id="SM01332"/>
    </source>
</evidence>
<feature type="domain" description="Cyclin-like" evidence="6">
    <location>
        <begin position="169"/>
        <end position="253"/>
    </location>
</feature>
<dbReference type="PIRSF" id="PIRSF001771">
    <property type="entry name" value="Cyclin_A_B_D_E"/>
    <property type="match status" value="1"/>
</dbReference>
<comment type="caution">
    <text evidence="8">The sequence shown here is derived from an EMBL/GenBank/DDBJ whole genome shotgun (WGS) entry which is preliminary data.</text>
</comment>
<dbReference type="Pfam" id="PF02984">
    <property type="entry name" value="Cyclin_C"/>
    <property type="match status" value="1"/>
</dbReference>
<evidence type="ECO:0000256" key="2">
    <source>
        <dbReference type="ARBA" id="ARBA00023127"/>
    </source>
</evidence>
<dbReference type="Pfam" id="PF00134">
    <property type="entry name" value="Cyclin_N"/>
    <property type="match status" value="1"/>
</dbReference>
<dbReference type="AlphaFoldDB" id="A0AAW2YPV0"/>
<dbReference type="PROSITE" id="PS00292">
    <property type="entry name" value="CYCLINS"/>
    <property type="match status" value="1"/>
</dbReference>
<dbReference type="SMART" id="SM01332">
    <property type="entry name" value="Cyclin_C"/>
    <property type="match status" value="1"/>
</dbReference>
<dbReference type="SUPFAM" id="SSF47954">
    <property type="entry name" value="Cyclin-like"/>
    <property type="match status" value="2"/>
</dbReference>
<dbReference type="InterPro" id="IPR046965">
    <property type="entry name" value="Cyclin_A/B-like"/>
</dbReference>
<keyword evidence="3" id="KW-0131">Cell cycle</keyword>
<keyword evidence="1" id="KW-0132">Cell division</keyword>
<dbReference type="InterPro" id="IPR048258">
    <property type="entry name" value="Cyclins_cyclin-box"/>
</dbReference>